<sequence>MFAIPPRAGSICGWNPSNDSNDTLCTTLSTTSSYALHAYPSLPLTSTPPDIRNPIPRSLSLDSSVRTRSLSNASDTSSTYAASSTCVAPSIYDESSTYAPSSEYTPASEYTPYTNPTSKRRYKIKRQLDPSWAPRPPNAFILFRCDYVEKHKGEHDASDPESKTLSKRAGDAWKALSESDKKPWFELSKEEAMKHAAANPNYVYRPKKNRAEPRRHPAFLSRREQVEEFVRKSTRRRAVSSLDRRSPSRFHCDCPTPGSAGTSSSPEPPGTPSSEESASFVHAVLYARPRSDSVSDHLSFPMPTTIPTPYRPFMSHQAMVSMPSLVSERPGAPKRSLSHSDMPPYSMSEYVNLGNDHSEADEQSIFSFDSAVSEPSPAYRLGDLSEQPSPVSCEITIQNPEGQFVSQSQLGPDQCFTSQPPAMPESIDPLSTLLPPSTNTYPTQPTSPLFERRRRAATISTLPSPLTVVTSSLSGWARDDLVTARLAPRMDQHPAPPAPLHNVGIRLMSDTDNWTRNVPPNMHDTLAATIPETDMDITPRVPVFPQNLQDSGLPPPLAEPRAEYAMPEPQQDALPMSMLPQYELAADDITSDLDCYSMGLRQYGIGGGVAETANYGAPSFEVDYSSFLSCDRNEL</sequence>
<dbReference type="STRING" id="5643.A0A060SC04"/>
<feature type="region of interest" description="Disordered" evidence="4">
    <location>
        <begin position="233"/>
        <end position="277"/>
    </location>
</feature>
<keyword evidence="7" id="KW-1185">Reference proteome</keyword>
<dbReference type="HOGENOM" id="CLU_471821_0_0_1"/>
<dbReference type="OrthoDB" id="6247875at2759"/>
<evidence type="ECO:0000256" key="4">
    <source>
        <dbReference type="SAM" id="MobiDB-lite"/>
    </source>
</evidence>
<name>A0A060SC04_PYCCI</name>
<dbReference type="PANTHER" id="PTHR10270">
    <property type="entry name" value="SOX TRANSCRIPTION FACTOR"/>
    <property type="match status" value="1"/>
</dbReference>
<dbReference type="EMBL" id="CCBP010000108">
    <property type="protein sequence ID" value="CDO71880.1"/>
    <property type="molecule type" value="Genomic_DNA"/>
</dbReference>
<dbReference type="Pfam" id="PF00505">
    <property type="entry name" value="HMG_box"/>
    <property type="match status" value="1"/>
</dbReference>
<evidence type="ECO:0000313" key="7">
    <source>
        <dbReference type="Proteomes" id="UP000029665"/>
    </source>
</evidence>
<feature type="DNA-binding region" description="HMG box" evidence="3">
    <location>
        <begin position="133"/>
        <end position="203"/>
    </location>
</feature>
<feature type="compositionally biased region" description="Polar residues" evidence="4">
    <location>
        <begin position="60"/>
        <end position="70"/>
    </location>
</feature>
<dbReference type="SUPFAM" id="SSF47095">
    <property type="entry name" value="HMG-box"/>
    <property type="match status" value="1"/>
</dbReference>
<feature type="domain" description="HMG box" evidence="5">
    <location>
        <begin position="133"/>
        <end position="203"/>
    </location>
</feature>
<dbReference type="PROSITE" id="PS50118">
    <property type="entry name" value="HMG_BOX_2"/>
    <property type="match status" value="1"/>
</dbReference>
<dbReference type="GO" id="GO:0030154">
    <property type="term" value="P:cell differentiation"/>
    <property type="evidence" value="ECO:0007669"/>
    <property type="project" value="TreeGrafter"/>
</dbReference>
<reference evidence="6" key="1">
    <citation type="submission" date="2014-01" db="EMBL/GenBank/DDBJ databases">
        <title>The genome of the white-rot fungus Pycnoporus cinnabarinus: a basidiomycete model with a versatile arsenal for lignocellulosic biomass breakdown.</title>
        <authorList>
            <person name="Levasseur A."/>
            <person name="Lomascolo A."/>
            <person name="Ruiz-Duenas F.J."/>
            <person name="Uzan E."/>
            <person name="Piumi F."/>
            <person name="Kues U."/>
            <person name="Ram A.F.J."/>
            <person name="Murat C."/>
            <person name="Haon M."/>
            <person name="Benoit I."/>
            <person name="Arfi Y."/>
            <person name="Chevret D."/>
            <person name="Drula E."/>
            <person name="Kwon M.J."/>
            <person name="Gouret P."/>
            <person name="Lesage-Meessen L."/>
            <person name="Lombard V."/>
            <person name="Mariette J."/>
            <person name="Noirot C."/>
            <person name="Park J."/>
            <person name="Patyshakuliyeva A."/>
            <person name="Wieneger R.A.B."/>
            <person name="Wosten H.A.B."/>
            <person name="Martin F."/>
            <person name="Coutinho P.M."/>
            <person name="de Vries R."/>
            <person name="Martinez A.T."/>
            <person name="Klopp C."/>
            <person name="Pontarotti P."/>
            <person name="Henrissat B."/>
            <person name="Record E."/>
        </authorList>
    </citation>
    <scope>NUCLEOTIDE SEQUENCE [LARGE SCALE GENOMIC DNA]</scope>
    <source>
        <strain evidence="6">BRFM137</strain>
    </source>
</reference>
<keyword evidence="1 3" id="KW-0238">DNA-binding</keyword>
<dbReference type="CDD" id="cd01389">
    <property type="entry name" value="HMG-box_ROX1-like"/>
    <property type="match status" value="1"/>
</dbReference>
<organism evidence="6 7">
    <name type="scientific">Pycnoporus cinnabarinus</name>
    <name type="common">Cinnabar-red polypore</name>
    <name type="synonym">Trametes cinnabarina</name>
    <dbReference type="NCBI Taxonomy" id="5643"/>
    <lineage>
        <taxon>Eukaryota</taxon>
        <taxon>Fungi</taxon>
        <taxon>Dikarya</taxon>
        <taxon>Basidiomycota</taxon>
        <taxon>Agaricomycotina</taxon>
        <taxon>Agaricomycetes</taxon>
        <taxon>Polyporales</taxon>
        <taxon>Polyporaceae</taxon>
        <taxon>Trametes</taxon>
    </lineage>
</organism>
<dbReference type="GO" id="GO:0005634">
    <property type="term" value="C:nucleus"/>
    <property type="evidence" value="ECO:0007669"/>
    <property type="project" value="UniProtKB-UniRule"/>
</dbReference>
<dbReference type="GO" id="GO:0000978">
    <property type="term" value="F:RNA polymerase II cis-regulatory region sequence-specific DNA binding"/>
    <property type="evidence" value="ECO:0007669"/>
    <property type="project" value="TreeGrafter"/>
</dbReference>
<dbReference type="GO" id="GO:0001228">
    <property type="term" value="F:DNA-binding transcription activator activity, RNA polymerase II-specific"/>
    <property type="evidence" value="ECO:0007669"/>
    <property type="project" value="TreeGrafter"/>
</dbReference>
<proteinExistence type="predicted"/>
<feature type="compositionally biased region" description="Polar residues" evidence="4">
    <location>
        <begin position="96"/>
        <end position="105"/>
    </location>
</feature>
<dbReference type="OMA" id="YDESSTY"/>
<evidence type="ECO:0000256" key="1">
    <source>
        <dbReference type="ARBA" id="ARBA00023125"/>
    </source>
</evidence>
<evidence type="ECO:0000259" key="5">
    <source>
        <dbReference type="PROSITE" id="PS50118"/>
    </source>
</evidence>
<dbReference type="Gene3D" id="1.10.30.10">
    <property type="entry name" value="High mobility group box domain"/>
    <property type="match status" value="1"/>
</dbReference>
<evidence type="ECO:0000256" key="3">
    <source>
        <dbReference type="PROSITE-ProRule" id="PRU00267"/>
    </source>
</evidence>
<dbReference type="SMART" id="SM00398">
    <property type="entry name" value="HMG"/>
    <property type="match status" value="1"/>
</dbReference>
<dbReference type="AlphaFoldDB" id="A0A060SC04"/>
<keyword evidence="3" id="KW-0539">Nucleus</keyword>
<feature type="compositionally biased region" description="Low complexity" evidence="4">
    <location>
        <begin position="255"/>
        <end position="265"/>
    </location>
</feature>
<keyword evidence="2" id="KW-0804">Transcription</keyword>
<dbReference type="InterPro" id="IPR009071">
    <property type="entry name" value="HMG_box_dom"/>
</dbReference>
<dbReference type="Proteomes" id="UP000029665">
    <property type="component" value="Unassembled WGS sequence"/>
</dbReference>
<dbReference type="PANTHER" id="PTHR10270:SF161">
    <property type="entry name" value="SEX-DETERMINING REGION Y PROTEIN"/>
    <property type="match status" value="1"/>
</dbReference>
<accession>A0A060SC04</accession>
<evidence type="ECO:0000313" key="6">
    <source>
        <dbReference type="EMBL" id="CDO71880.1"/>
    </source>
</evidence>
<dbReference type="InterPro" id="IPR050140">
    <property type="entry name" value="SRY-related_HMG-box_TF-like"/>
</dbReference>
<feature type="region of interest" description="Disordered" evidence="4">
    <location>
        <begin position="45"/>
        <end position="77"/>
    </location>
</feature>
<gene>
    <name evidence="6" type="ORF">BN946_scf184940.g27</name>
</gene>
<dbReference type="InterPro" id="IPR036910">
    <property type="entry name" value="HMG_box_dom_sf"/>
</dbReference>
<protein>
    <recommendedName>
        <fullName evidence="5">HMG box domain-containing protein</fullName>
    </recommendedName>
</protein>
<feature type="compositionally biased region" description="Basic and acidic residues" evidence="4">
    <location>
        <begin position="242"/>
        <end position="252"/>
    </location>
</feature>
<comment type="caution">
    <text evidence="6">The sequence shown here is derived from an EMBL/GenBank/DDBJ whole genome shotgun (WGS) entry which is preliminary data.</text>
</comment>
<feature type="region of interest" description="Disordered" evidence="4">
    <location>
        <begin position="96"/>
        <end position="122"/>
    </location>
</feature>
<evidence type="ECO:0000256" key="2">
    <source>
        <dbReference type="ARBA" id="ARBA00023163"/>
    </source>
</evidence>